<evidence type="ECO:0000256" key="10">
    <source>
        <dbReference type="SAM" id="Phobius"/>
    </source>
</evidence>
<feature type="region of interest" description="Disordered" evidence="9">
    <location>
        <begin position="1"/>
        <end position="190"/>
    </location>
</feature>
<dbReference type="InterPro" id="IPR029044">
    <property type="entry name" value="Nucleotide-diphossugar_trans"/>
</dbReference>
<dbReference type="GO" id="GO:0004100">
    <property type="term" value="F:chitin synthase activity"/>
    <property type="evidence" value="ECO:0007669"/>
    <property type="project" value="UniProtKB-EC"/>
</dbReference>
<evidence type="ECO:0000313" key="13">
    <source>
        <dbReference type="Proteomes" id="UP000275078"/>
    </source>
</evidence>
<keyword evidence="13" id="KW-1185">Reference proteome</keyword>
<gene>
    <name evidence="12" type="ORF">BJ508DRAFT_410507</name>
</gene>
<evidence type="ECO:0000256" key="4">
    <source>
        <dbReference type="ARBA" id="ARBA00022676"/>
    </source>
</evidence>
<keyword evidence="7 10" id="KW-1133">Transmembrane helix</keyword>
<dbReference type="InterPro" id="IPR004835">
    <property type="entry name" value="Chitin_synth"/>
</dbReference>
<proteinExistence type="predicted"/>
<dbReference type="OrthoDB" id="26569at2759"/>
<dbReference type="Pfam" id="PF01644">
    <property type="entry name" value="Chitin_synth_1"/>
    <property type="match status" value="1"/>
</dbReference>
<keyword evidence="5" id="KW-0808">Transferase</keyword>
<keyword evidence="3" id="KW-1003">Cell membrane</keyword>
<evidence type="ECO:0000256" key="3">
    <source>
        <dbReference type="ARBA" id="ARBA00022475"/>
    </source>
</evidence>
<evidence type="ECO:0000259" key="11">
    <source>
        <dbReference type="Pfam" id="PF08407"/>
    </source>
</evidence>
<reference evidence="12 13" key="1">
    <citation type="journal article" date="2018" name="Nat. Ecol. Evol.">
        <title>Pezizomycetes genomes reveal the molecular basis of ectomycorrhizal truffle lifestyle.</title>
        <authorList>
            <person name="Murat C."/>
            <person name="Payen T."/>
            <person name="Noel B."/>
            <person name="Kuo A."/>
            <person name="Morin E."/>
            <person name="Chen J."/>
            <person name="Kohler A."/>
            <person name="Krizsan K."/>
            <person name="Balestrini R."/>
            <person name="Da Silva C."/>
            <person name="Montanini B."/>
            <person name="Hainaut M."/>
            <person name="Levati E."/>
            <person name="Barry K.W."/>
            <person name="Belfiori B."/>
            <person name="Cichocki N."/>
            <person name="Clum A."/>
            <person name="Dockter R.B."/>
            <person name="Fauchery L."/>
            <person name="Guy J."/>
            <person name="Iotti M."/>
            <person name="Le Tacon F."/>
            <person name="Lindquist E.A."/>
            <person name="Lipzen A."/>
            <person name="Malagnac F."/>
            <person name="Mello A."/>
            <person name="Molinier V."/>
            <person name="Miyauchi S."/>
            <person name="Poulain J."/>
            <person name="Riccioni C."/>
            <person name="Rubini A."/>
            <person name="Sitrit Y."/>
            <person name="Splivallo R."/>
            <person name="Traeger S."/>
            <person name="Wang M."/>
            <person name="Zifcakova L."/>
            <person name="Wipf D."/>
            <person name="Zambonelli A."/>
            <person name="Paolocci F."/>
            <person name="Nowrousian M."/>
            <person name="Ottonello S."/>
            <person name="Baldrian P."/>
            <person name="Spatafora J.W."/>
            <person name="Henrissat B."/>
            <person name="Nagy L.G."/>
            <person name="Aury J.M."/>
            <person name="Wincker P."/>
            <person name="Grigoriev I.V."/>
            <person name="Bonfante P."/>
            <person name="Martin F.M."/>
        </authorList>
    </citation>
    <scope>NUCLEOTIDE SEQUENCE [LARGE SCALE GENOMIC DNA]</scope>
    <source>
        <strain evidence="12 13">RN42</strain>
    </source>
</reference>
<feature type="domain" description="Chitin synthase N-terminal" evidence="11">
    <location>
        <begin position="258"/>
        <end position="324"/>
    </location>
</feature>
<dbReference type="EMBL" id="ML119646">
    <property type="protein sequence ID" value="RPA87817.1"/>
    <property type="molecule type" value="Genomic_DNA"/>
</dbReference>
<dbReference type="AlphaFoldDB" id="A0A3N4IQW8"/>
<feature type="compositionally biased region" description="Pro residues" evidence="9">
    <location>
        <begin position="1"/>
        <end position="12"/>
    </location>
</feature>
<organism evidence="12 13">
    <name type="scientific">Ascobolus immersus RN42</name>
    <dbReference type="NCBI Taxonomy" id="1160509"/>
    <lineage>
        <taxon>Eukaryota</taxon>
        <taxon>Fungi</taxon>
        <taxon>Dikarya</taxon>
        <taxon>Ascomycota</taxon>
        <taxon>Pezizomycotina</taxon>
        <taxon>Pezizomycetes</taxon>
        <taxon>Pezizales</taxon>
        <taxon>Ascobolaceae</taxon>
        <taxon>Ascobolus</taxon>
    </lineage>
</organism>
<evidence type="ECO:0000256" key="5">
    <source>
        <dbReference type="ARBA" id="ARBA00022679"/>
    </source>
</evidence>
<evidence type="ECO:0000313" key="12">
    <source>
        <dbReference type="EMBL" id="RPA87817.1"/>
    </source>
</evidence>
<feature type="transmembrane region" description="Helical" evidence="10">
    <location>
        <begin position="793"/>
        <end position="817"/>
    </location>
</feature>
<feature type="compositionally biased region" description="Basic and acidic residues" evidence="9">
    <location>
        <begin position="48"/>
        <end position="63"/>
    </location>
</feature>
<feature type="compositionally biased region" description="Polar residues" evidence="9">
    <location>
        <begin position="75"/>
        <end position="88"/>
    </location>
</feature>
<dbReference type="EC" id="2.4.1.16" evidence="2"/>
<name>A0A3N4IQW8_ASCIM</name>
<comment type="subcellular location">
    <subcellularLocation>
        <location evidence="1">Cell membrane</location>
        <topology evidence="1">Multi-pass membrane protein</topology>
    </subcellularLocation>
</comment>
<dbReference type="STRING" id="1160509.A0A3N4IQW8"/>
<feature type="transmembrane region" description="Helical" evidence="10">
    <location>
        <begin position="719"/>
        <end position="737"/>
    </location>
</feature>
<dbReference type="GO" id="GO:0030428">
    <property type="term" value="C:cell septum"/>
    <property type="evidence" value="ECO:0007669"/>
    <property type="project" value="TreeGrafter"/>
</dbReference>
<keyword evidence="4" id="KW-0328">Glycosyltransferase</keyword>
<evidence type="ECO:0000256" key="9">
    <source>
        <dbReference type="SAM" id="MobiDB-lite"/>
    </source>
</evidence>
<keyword evidence="6 10" id="KW-0812">Transmembrane</keyword>
<feature type="compositionally biased region" description="Basic and acidic residues" evidence="9">
    <location>
        <begin position="123"/>
        <end position="136"/>
    </location>
</feature>
<dbReference type="GO" id="GO:0005886">
    <property type="term" value="C:plasma membrane"/>
    <property type="evidence" value="ECO:0007669"/>
    <property type="project" value="UniProtKB-SubCell"/>
</dbReference>
<evidence type="ECO:0000256" key="6">
    <source>
        <dbReference type="ARBA" id="ARBA00022692"/>
    </source>
</evidence>
<dbReference type="CDD" id="cd04190">
    <property type="entry name" value="Chitin_synth_C"/>
    <property type="match status" value="1"/>
</dbReference>
<protein>
    <recommendedName>
        <fullName evidence="2">chitin synthase</fullName>
        <ecNumber evidence="2">2.4.1.16</ecNumber>
    </recommendedName>
</protein>
<dbReference type="PANTHER" id="PTHR22914:SF38">
    <property type="entry name" value="CHITIN SYNTHASE 2"/>
    <property type="match status" value="1"/>
</dbReference>
<dbReference type="GO" id="GO:0006031">
    <property type="term" value="P:chitin biosynthetic process"/>
    <property type="evidence" value="ECO:0007669"/>
    <property type="project" value="TreeGrafter"/>
</dbReference>
<evidence type="ECO:0000256" key="1">
    <source>
        <dbReference type="ARBA" id="ARBA00004651"/>
    </source>
</evidence>
<feature type="transmembrane region" description="Helical" evidence="10">
    <location>
        <begin position="927"/>
        <end position="947"/>
    </location>
</feature>
<accession>A0A3N4IQW8</accession>
<evidence type="ECO:0000256" key="2">
    <source>
        <dbReference type="ARBA" id="ARBA00012543"/>
    </source>
</evidence>
<evidence type="ECO:0000256" key="8">
    <source>
        <dbReference type="ARBA" id="ARBA00023136"/>
    </source>
</evidence>
<feature type="transmembrane region" description="Helical" evidence="10">
    <location>
        <begin position="749"/>
        <end position="773"/>
    </location>
</feature>
<feature type="transmembrane region" description="Helical" evidence="10">
    <location>
        <begin position="679"/>
        <end position="699"/>
    </location>
</feature>
<dbReference type="Pfam" id="PF08407">
    <property type="entry name" value="Chitin_synth_1N"/>
    <property type="match status" value="1"/>
</dbReference>
<feature type="transmembrane region" description="Helical" evidence="10">
    <location>
        <begin position="959"/>
        <end position="980"/>
    </location>
</feature>
<evidence type="ECO:0000256" key="7">
    <source>
        <dbReference type="ARBA" id="ARBA00022989"/>
    </source>
</evidence>
<feature type="compositionally biased region" description="Polar residues" evidence="9">
    <location>
        <begin position="96"/>
        <end position="110"/>
    </location>
</feature>
<dbReference type="Proteomes" id="UP000275078">
    <property type="component" value="Unassembled WGS sequence"/>
</dbReference>
<keyword evidence="8 10" id="KW-0472">Membrane</keyword>
<dbReference type="PANTHER" id="PTHR22914">
    <property type="entry name" value="CHITIN SYNTHASE"/>
    <property type="match status" value="1"/>
</dbReference>
<feature type="compositionally biased region" description="Low complexity" evidence="9">
    <location>
        <begin position="141"/>
        <end position="153"/>
    </location>
</feature>
<dbReference type="InterPro" id="IPR013616">
    <property type="entry name" value="Chitin_synth_N"/>
</dbReference>
<sequence>MSDPNRFPPYQRPPSYQGAYEEEEDDYNPYRERSAREGLLSSMDDNPTYDRRPTSRTYSRDSHLGGYELPPPVTQSPITSPSRLSDNGSRGGYFSRPQNRPYTASLLSSTDEWHQPPATPSTRYERDPFEDPRARPETPGSSRSGYSLASSRRPLPQAPLSPPAGRRMGPRRMSDKVQFNETAIPIRSPDYLEEDDLSHYVRDDDELTRLAPSEAGETEYHDHPDANEKTIAVTGENFGPAPQGPQARRGLNREAVMTKKQVKLINGELILECKIPTILYSFLPRRDDQEFTHMRYTAVTCDPDDFVSRGFTLRQQIGKPRETELFICITMYNENEILFTRTMHGVMRNIAHFCSRSKSRIWGKDGWQKIVVCIVADGRKKVNPRVLDALAAMGVYQGGIAKNLVNGRPVKAHVYEYTTQVSLDADLKFKGAEKGIVPVQMIFCLKENNSKKLNSHRWFFNAFGAALNPNVCCLLDVGTKPGYNSLYYLWKAFDMDSQVAGACGEIKAMKGRGWMGLLNPLVASQNFEYKMSNILDKPLESVFGYITVLPGAFSAYRYHALQNDETGHGPLSQYFKGETMQGKDADIFSANMYLAEDRILCWELVAKRNERWVLKYVRSAYGETDVPDTVPEFVSQRRRWLNGALFAALYSLIHFRQVWDTDHSVIRKILLHIEFMYQFVNLFFTYFSLANFYLTFYFIAGSLSDGRIDPFGNGWGSRIFTVLRVMCVLLICTQFILSMGNRPQGAKRMFMWSMILLFIIMAYNTFCALYVVISSLAGTTKVTEYTKIAIGDNLFTNLVVSTASTIGVYLVMSILYFDPWHMFTSALQYFMMLPSYICTLQVYAFCNTHDVSWGTKGENTTATDLGAAVGSKDDTVELEMPSEQLDIDSGYDEALRNLRDRLEVPVEPVSEAQLNEDYYRAFRTYMVVIWMIANAILIMAITEIYKIDEVGTNFYLKFLLWSVAAISVFRAIGSSSYLVIEVIHMIIEGKIRISTDFVDRFQPEWRRVLKKKTRGG</sequence>
<dbReference type="SUPFAM" id="SSF53448">
    <property type="entry name" value="Nucleotide-diphospho-sugar transferases"/>
    <property type="match status" value="1"/>
</dbReference>